<keyword evidence="3" id="KW-0997">Cell inner membrane</keyword>
<comment type="subcellular location">
    <subcellularLocation>
        <location evidence="1">Cell membrane</location>
        <topology evidence="1">Multi-pass membrane protein</topology>
    </subcellularLocation>
    <subcellularLocation>
        <location evidence="9">Membrane</location>
        <topology evidence="9">Multi-pass membrane protein</topology>
    </subcellularLocation>
</comment>
<evidence type="ECO:0000256" key="7">
    <source>
        <dbReference type="ARBA" id="ARBA00023136"/>
    </source>
</evidence>
<dbReference type="InterPro" id="IPR014163">
    <property type="entry name" value="Tol-Pal_TolQ"/>
</dbReference>
<keyword evidence="4 12" id="KW-0132">Cell division</keyword>
<dbReference type="GO" id="GO:0051301">
    <property type="term" value="P:cell division"/>
    <property type="evidence" value="ECO:0007669"/>
    <property type="project" value="UniProtKB-KW"/>
</dbReference>
<evidence type="ECO:0000313" key="12">
    <source>
        <dbReference type="EMBL" id="SMC46472.1"/>
    </source>
</evidence>
<keyword evidence="9" id="KW-0653">Protein transport</keyword>
<evidence type="ECO:0000313" key="13">
    <source>
        <dbReference type="Proteomes" id="UP000192418"/>
    </source>
</evidence>
<keyword evidence="13" id="KW-1185">Reference proteome</keyword>
<feature type="transmembrane region" description="Helical" evidence="10">
    <location>
        <begin position="18"/>
        <end position="39"/>
    </location>
</feature>
<evidence type="ECO:0000256" key="9">
    <source>
        <dbReference type="RuleBase" id="RU004057"/>
    </source>
</evidence>
<dbReference type="Pfam" id="PF01618">
    <property type="entry name" value="MotA_ExbB"/>
    <property type="match status" value="1"/>
</dbReference>
<dbReference type="PANTHER" id="PTHR30625">
    <property type="entry name" value="PROTEIN TOLQ"/>
    <property type="match status" value="1"/>
</dbReference>
<proteinExistence type="inferred from homology"/>
<evidence type="ECO:0000256" key="4">
    <source>
        <dbReference type="ARBA" id="ARBA00022618"/>
    </source>
</evidence>
<feature type="domain" description="MotA/TolQ/ExbB proton channel" evidence="11">
    <location>
        <begin position="117"/>
        <end position="217"/>
    </location>
</feature>
<keyword evidence="2" id="KW-1003">Cell membrane</keyword>
<dbReference type="InterPro" id="IPR002898">
    <property type="entry name" value="MotA_ExbB_proton_chnl"/>
</dbReference>
<evidence type="ECO:0000256" key="3">
    <source>
        <dbReference type="ARBA" id="ARBA00022519"/>
    </source>
</evidence>
<dbReference type="RefSeq" id="WP_084066978.1">
    <property type="nucleotide sequence ID" value="NZ_FWXY01000002.1"/>
</dbReference>
<keyword evidence="5 10" id="KW-0812">Transmembrane</keyword>
<evidence type="ECO:0000256" key="10">
    <source>
        <dbReference type="SAM" id="Phobius"/>
    </source>
</evidence>
<evidence type="ECO:0000256" key="8">
    <source>
        <dbReference type="ARBA" id="ARBA00023306"/>
    </source>
</evidence>
<evidence type="ECO:0000256" key="2">
    <source>
        <dbReference type="ARBA" id="ARBA00022475"/>
    </source>
</evidence>
<keyword evidence="7 10" id="KW-0472">Membrane</keyword>
<dbReference type="STRING" id="1121400.SAMN02746065_102216"/>
<feature type="transmembrane region" description="Helical" evidence="10">
    <location>
        <begin position="181"/>
        <end position="206"/>
    </location>
</feature>
<comment type="similarity">
    <text evidence="9">Belongs to the exbB/tolQ family.</text>
</comment>
<organism evidence="12 13">
    <name type="scientific">Desulfocicer vacuolatum DSM 3385</name>
    <dbReference type="NCBI Taxonomy" id="1121400"/>
    <lineage>
        <taxon>Bacteria</taxon>
        <taxon>Pseudomonadati</taxon>
        <taxon>Thermodesulfobacteriota</taxon>
        <taxon>Desulfobacteria</taxon>
        <taxon>Desulfobacterales</taxon>
        <taxon>Desulfobacteraceae</taxon>
        <taxon>Desulfocicer</taxon>
    </lineage>
</organism>
<reference evidence="12 13" key="1">
    <citation type="submission" date="2017-04" db="EMBL/GenBank/DDBJ databases">
        <authorList>
            <person name="Afonso C.L."/>
            <person name="Miller P.J."/>
            <person name="Scott M.A."/>
            <person name="Spackman E."/>
            <person name="Goraichik I."/>
            <person name="Dimitrov K.M."/>
            <person name="Suarez D.L."/>
            <person name="Swayne D.E."/>
        </authorList>
    </citation>
    <scope>NUCLEOTIDE SEQUENCE [LARGE SCALE GENOMIC DNA]</scope>
    <source>
        <strain evidence="12 13">DSM 3385</strain>
    </source>
</reference>
<keyword evidence="6 10" id="KW-1133">Transmembrane helix</keyword>
<dbReference type="GO" id="GO:0005886">
    <property type="term" value="C:plasma membrane"/>
    <property type="evidence" value="ECO:0007669"/>
    <property type="project" value="UniProtKB-SubCell"/>
</dbReference>
<dbReference type="EMBL" id="FWXY01000002">
    <property type="protein sequence ID" value="SMC46472.1"/>
    <property type="molecule type" value="Genomic_DNA"/>
</dbReference>
<keyword evidence="9" id="KW-0813">Transport</keyword>
<dbReference type="GO" id="GO:0017038">
    <property type="term" value="P:protein import"/>
    <property type="evidence" value="ECO:0007669"/>
    <property type="project" value="TreeGrafter"/>
</dbReference>
<dbReference type="OrthoDB" id="9805133at2"/>
<accession>A0A1W1ZE50</accession>
<feature type="transmembrane region" description="Helical" evidence="10">
    <location>
        <begin position="134"/>
        <end position="161"/>
    </location>
</feature>
<name>A0A1W1ZE50_9BACT</name>
<evidence type="ECO:0000259" key="11">
    <source>
        <dbReference type="Pfam" id="PF01618"/>
    </source>
</evidence>
<dbReference type="InterPro" id="IPR050790">
    <property type="entry name" value="ExbB/TolQ_transport"/>
</dbReference>
<sequence length="238" mass="25910">MSPESAGIFHMLTSAGPVVKLVLLLLLFFSITSWAIVFIKYRYIRNAHRSSVAFIDLFWQCRNLGDAFARARSLKTSPVARLFMAGYMEIKKNGEAEADPGGSKSQDDAMTGFQLMGSVKRALRRSIDVELRRLGQLVPFLATAGNTAPFIGLFGTVWGIMNTFRGIGQSQSASLAVVAPGISEALIATAAGLAVAIPAVIAYNYFISRIRVLDSELQGFAADFLNLIERDIQRNKGV</sequence>
<evidence type="ECO:0000256" key="6">
    <source>
        <dbReference type="ARBA" id="ARBA00022989"/>
    </source>
</evidence>
<dbReference type="PANTHER" id="PTHR30625:SF3">
    <property type="entry name" value="TOL-PAL SYSTEM PROTEIN TOLQ"/>
    <property type="match status" value="1"/>
</dbReference>
<dbReference type="GO" id="GO:0043213">
    <property type="term" value="P:bacteriocin transport"/>
    <property type="evidence" value="ECO:0007669"/>
    <property type="project" value="InterPro"/>
</dbReference>
<protein>
    <submittedName>
        <fullName evidence="12">Cell division and transport-associated protein TolQ</fullName>
    </submittedName>
</protein>
<keyword evidence="8" id="KW-0131">Cell cycle</keyword>
<dbReference type="NCBIfam" id="TIGR02796">
    <property type="entry name" value="tolQ"/>
    <property type="match status" value="1"/>
</dbReference>
<gene>
    <name evidence="12" type="ORF">SAMN02746065_102216</name>
</gene>
<evidence type="ECO:0000256" key="5">
    <source>
        <dbReference type="ARBA" id="ARBA00022692"/>
    </source>
</evidence>
<dbReference type="AlphaFoldDB" id="A0A1W1ZE50"/>
<evidence type="ECO:0000256" key="1">
    <source>
        <dbReference type="ARBA" id="ARBA00004651"/>
    </source>
</evidence>
<dbReference type="Proteomes" id="UP000192418">
    <property type="component" value="Unassembled WGS sequence"/>
</dbReference>